<keyword evidence="2" id="KW-1185">Reference proteome</keyword>
<evidence type="ECO:0000313" key="1">
    <source>
        <dbReference type="EMBL" id="TGY00472.1"/>
    </source>
</evidence>
<accession>A0AC61R379</accession>
<protein>
    <submittedName>
        <fullName evidence="1">Serine/threonine protein kinase</fullName>
    </submittedName>
</protein>
<name>A0AC61R379_9FIRM</name>
<evidence type="ECO:0000313" key="2">
    <source>
        <dbReference type="Proteomes" id="UP000307720"/>
    </source>
</evidence>
<sequence length="455" mass="51728">MEALKICLGCFREWEEGNQSCPCCGWEPGKEYEEIFGWKQGGVFAKRYLLGMAYCRTEHAAVWRIYDKVLGISCFALRWEDADKPLYPIAARLRKAGCSGENQVKLLAVRELGGKDALLFSMKDSEGKQEMPAAVLEAEDTEPEPAEDSVKPEAEEQKREQVLPSGTLLDGRYRILECIGIGGFGILYLCRDLGLRRMVAVKEYFPAEWAERDETYVTVKKSQMLEAYWYGMQSFYKEARISARFIHTPHMVTIYDVLEANDTVYLVMEYISGISVGRAMRARGYQPYSTGEMAELLFPVMEALEAVHEEKIIHSDISPGNIMRSDEGEIFLIDMGAAKYALDSQPALSAAFLKLDYAAPEQYRTAREGIPKDEGPWTDVYALGATMYYLLTGEKPPDVMRRLGAKDTAIRFSGKCRWKHRRKWKKLLNRAMSLEIRERIGTVAELREGVRALLK</sequence>
<dbReference type="Proteomes" id="UP000307720">
    <property type="component" value="Unassembled WGS sequence"/>
</dbReference>
<comment type="caution">
    <text evidence="1">The sequence shown here is derived from an EMBL/GenBank/DDBJ whole genome shotgun (WGS) entry which is preliminary data.</text>
</comment>
<dbReference type="EMBL" id="SRZB01000002">
    <property type="protein sequence ID" value="TGY00472.1"/>
    <property type="molecule type" value="Genomic_DNA"/>
</dbReference>
<gene>
    <name evidence="1" type="ORF">E5357_02945</name>
</gene>
<keyword evidence="1" id="KW-0418">Kinase</keyword>
<keyword evidence="1" id="KW-0723">Serine/threonine-protein kinase</keyword>
<organism evidence="1 2">
    <name type="scientific">Hominisplanchenecus murintestinalis</name>
    <dbReference type="NCBI Taxonomy" id="2941517"/>
    <lineage>
        <taxon>Bacteria</taxon>
        <taxon>Bacillati</taxon>
        <taxon>Bacillota</taxon>
        <taxon>Clostridia</taxon>
        <taxon>Lachnospirales</taxon>
        <taxon>Lachnospiraceae</taxon>
        <taxon>Hominisplanchenecus</taxon>
    </lineage>
</organism>
<keyword evidence="1" id="KW-0808">Transferase</keyword>
<reference evidence="1" key="1">
    <citation type="submission" date="2019-04" db="EMBL/GenBank/DDBJ databases">
        <title>Microbes associate with the intestines of laboratory mice.</title>
        <authorList>
            <person name="Navarre W."/>
            <person name="Wong E."/>
            <person name="Huang K."/>
            <person name="Tropini C."/>
            <person name="Ng K."/>
            <person name="Yu B."/>
        </authorList>
    </citation>
    <scope>NUCLEOTIDE SEQUENCE</scope>
    <source>
        <strain evidence="1">NM72_1-8</strain>
    </source>
</reference>
<proteinExistence type="predicted"/>